<dbReference type="EMBL" id="QGKX02000095">
    <property type="protein sequence ID" value="KAF3570436.1"/>
    <property type="molecule type" value="Genomic_DNA"/>
</dbReference>
<gene>
    <name evidence="1" type="ORF">F2Q69_00060541</name>
</gene>
<evidence type="ECO:0000313" key="1">
    <source>
        <dbReference type="EMBL" id="KAF3570436.1"/>
    </source>
</evidence>
<accession>A0A8S9RCE4</accession>
<reference evidence="1" key="1">
    <citation type="submission" date="2019-12" db="EMBL/GenBank/DDBJ databases">
        <title>Genome sequencing and annotation of Brassica cretica.</title>
        <authorList>
            <person name="Studholme D.J."/>
            <person name="Sarris P."/>
        </authorList>
    </citation>
    <scope>NUCLEOTIDE SEQUENCE</scope>
    <source>
        <strain evidence="1">PFS-109/04</strain>
        <tissue evidence="1">Leaf</tissue>
    </source>
</reference>
<sequence>MKNMNQHTLPIVQLPDHVVLFSTEKEIIGLVNYASGSMMQWMARLHIPVFLVHIPAIINPYEDQFPFLAVKSLHKKNQRGSRVCSSRYWRISEDSQLLEPVEV</sequence>
<dbReference type="Proteomes" id="UP000712600">
    <property type="component" value="Unassembled WGS sequence"/>
</dbReference>
<evidence type="ECO:0000313" key="2">
    <source>
        <dbReference type="Proteomes" id="UP000712600"/>
    </source>
</evidence>
<comment type="caution">
    <text evidence="1">The sequence shown here is derived from an EMBL/GenBank/DDBJ whole genome shotgun (WGS) entry which is preliminary data.</text>
</comment>
<organism evidence="1 2">
    <name type="scientific">Brassica cretica</name>
    <name type="common">Mustard</name>
    <dbReference type="NCBI Taxonomy" id="69181"/>
    <lineage>
        <taxon>Eukaryota</taxon>
        <taxon>Viridiplantae</taxon>
        <taxon>Streptophyta</taxon>
        <taxon>Embryophyta</taxon>
        <taxon>Tracheophyta</taxon>
        <taxon>Spermatophyta</taxon>
        <taxon>Magnoliopsida</taxon>
        <taxon>eudicotyledons</taxon>
        <taxon>Gunneridae</taxon>
        <taxon>Pentapetalae</taxon>
        <taxon>rosids</taxon>
        <taxon>malvids</taxon>
        <taxon>Brassicales</taxon>
        <taxon>Brassicaceae</taxon>
        <taxon>Brassiceae</taxon>
        <taxon>Brassica</taxon>
    </lineage>
</organism>
<name>A0A8S9RCE4_BRACR</name>
<proteinExistence type="predicted"/>
<dbReference type="AlphaFoldDB" id="A0A8S9RCE4"/>
<protein>
    <submittedName>
        <fullName evidence="1">Uncharacterized protein</fullName>
    </submittedName>
</protein>